<sequence>MRMKSQTHVTFVLDSSGSMSKIADDTRGGFNTFLMEQREEEGEAAVTLYDFDSTVELVYRGSEIADAETLDTDNYRPGGKTALHDAIARAIDETDDYIAAADVENVIIVVLTDGKENASETPQNVVRERVEEYREEHGWEFLFIGANQDAALTAEQMGMDRDRSLDMAHDGDGAEAAHRSVSESISQARNQGTTGGFNRKDRQRQERTED</sequence>
<evidence type="ECO:0000256" key="1">
    <source>
        <dbReference type="SAM" id="MobiDB-lite"/>
    </source>
</evidence>
<dbReference type="Pfam" id="PF00092">
    <property type="entry name" value="VWA"/>
    <property type="match status" value="1"/>
</dbReference>
<feature type="compositionally biased region" description="Basic and acidic residues" evidence="1">
    <location>
        <begin position="198"/>
        <end position="210"/>
    </location>
</feature>
<dbReference type="Gene3D" id="3.40.50.410">
    <property type="entry name" value="von Willebrand factor, type A domain"/>
    <property type="match status" value="1"/>
</dbReference>
<feature type="compositionally biased region" description="Basic and acidic residues" evidence="1">
    <location>
        <begin position="164"/>
        <end position="181"/>
    </location>
</feature>
<dbReference type="CDD" id="cd00198">
    <property type="entry name" value="vWFA"/>
    <property type="match status" value="1"/>
</dbReference>
<protein>
    <recommendedName>
        <fullName evidence="2">VWFA domain-containing protein</fullName>
    </recommendedName>
</protein>
<accession>A5YSS9</accession>
<organism evidence="3">
    <name type="scientific">uncultured haloarchaeon</name>
    <dbReference type="NCBI Taxonomy" id="160804"/>
    <lineage>
        <taxon>Archaea</taxon>
        <taxon>Methanobacteriati</taxon>
        <taxon>Methanobacteriota</taxon>
        <taxon>Stenosarchaea group</taxon>
        <taxon>Halobacteria</taxon>
        <taxon>Halobacteriales</taxon>
        <taxon>Halobacteriaceae</taxon>
        <taxon>environmental samples</taxon>
    </lineage>
</organism>
<feature type="compositionally biased region" description="Polar residues" evidence="1">
    <location>
        <begin position="182"/>
        <end position="192"/>
    </location>
</feature>
<proteinExistence type="predicted"/>
<evidence type="ECO:0000259" key="2">
    <source>
        <dbReference type="PROSITE" id="PS50234"/>
    </source>
</evidence>
<dbReference type="InterPro" id="IPR036465">
    <property type="entry name" value="vWFA_dom_sf"/>
</dbReference>
<reference evidence="3" key="1">
    <citation type="journal article" date="2007" name="ISME J.">
        <title>Genomic plasticity in prokaryotes: the case of the square haloarchaeon.</title>
        <authorList>
            <person name="Cuadros-Orellana S."/>
            <person name="Martin-Cuadrado A.B."/>
            <person name="Legault B."/>
            <person name="D'Auria G."/>
            <person name="Zhaxybayeva O."/>
            <person name="Papke R.T."/>
            <person name="Rodriguez-Valera F."/>
        </authorList>
    </citation>
    <scope>NUCLEOTIDE SEQUENCE</scope>
</reference>
<dbReference type="InterPro" id="IPR002035">
    <property type="entry name" value="VWF_A"/>
</dbReference>
<dbReference type="SUPFAM" id="SSF53300">
    <property type="entry name" value="vWA-like"/>
    <property type="match status" value="1"/>
</dbReference>
<dbReference type="AlphaFoldDB" id="A5YSS9"/>
<feature type="region of interest" description="Disordered" evidence="1">
    <location>
        <begin position="164"/>
        <end position="210"/>
    </location>
</feature>
<dbReference type="EMBL" id="EF583997">
    <property type="protein sequence ID" value="ABQ76036.1"/>
    <property type="molecule type" value="Genomic_DNA"/>
</dbReference>
<dbReference type="PROSITE" id="PS50234">
    <property type="entry name" value="VWFA"/>
    <property type="match status" value="1"/>
</dbReference>
<name>A5YSS9_9EURY</name>
<feature type="domain" description="VWFA" evidence="2">
    <location>
        <begin position="8"/>
        <end position="157"/>
    </location>
</feature>
<evidence type="ECO:0000313" key="3">
    <source>
        <dbReference type="EMBL" id="ABQ76036.1"/>
    </source>
</evidence>